<dbReference type="PATRIC" id="fig|477184.5.peg.5463"/>
<evidence type="ECO:0000313" key="3">
    <source>
        <dbReference type="Proteomes" id="UP000003113"/>
    </source>
</evidence>
<comment type="caution">
    <text evidence="2">The sequence shown here is derived from an EMBL/GenBank/DDBJ whole genome shotgun (WGS) entry which is preliminary data.</text>
</comment>
<evidence type="ECO:0000313" key="2">
    <source>
        <dbReference type="EMBL" id="EHK62991.1"/>
    </source>
</evidence>
<keyword evidence="3" id="KW-1185">Reference proteome</keyword>
<dbReference type="EMBL" id="AGUF01000090">
    <property type="protein sequence ID" value="EHK62991.1"/>
    <property type="molecule type" value="Genomic_DNA"/>
</dbReference>
<evidence type="ECO:0008006" key="4">
    <source>
        <dbReference type="Google" id="ProtNLM"/>
    </source>
</evidence>
<reference evidence="2 3" key="1">
    <citation type="journal article" date="2012" name="J. Bacteriol.">
        <title>Genome sequence of the highly efficient arsenite-oxidizing bacterium Achromobacter arsenitoxydans SY8.</title>
        <authorList>
            <person name="Li X."/>
            <person name="Hu Y."/>
            <person name="Gong J."/>
            <person name="Lin Y."/>
            <person name="Johnstone L."/>
            <person name="Rensing C."/>
            <person name="Wang G."/>
        </authorList>
    </citation>
    <scope>NUCLEOTIDE SEQUENCE [LARGE SCALE GENOMIC DNA]</scope>
    <source>
        <strain evidence="2 3">SY8</strain>
    </source>
</reference>
<feature type="transmembrane region" description="Helical" evidence="1">
    <location>
        <begin position="86"/>
        <end position="103"/>
    </location>
</feature>
<gene>
    <name evidence="2" type="ORF">KYC_27828</name>
</gene>
<protein>
    <recommendedName>
        <fullName evidence="4">DUF983 domain-containing protein</fullName>
    </recommendedName>
</protein>
<organism evidence="2 3">
    <name type="scientific">Achromobacter arsenitoxydans SY8</name>
    <dbReference type="NCBI Taxonomy" id="477184"/>
    <lineage>
        <taxon>Bacteria</taxon>
        <taxon>Pseudomonadati</taxon>
        <taxon>Pseudomonadota</taxon>
        <taxon>Betaproteobacteria</taxon>
        <taxon>Burkholderiales</taxon>
        <taxon>Alcaligenaceae</taxon>
        <taxon>Achromobacter</taxon>
    </lineage>
</organism>
<sequence>MNFLQFMNRRCPSCRQRIKESDLPSSQNATKQSPFLCPACGAKLAPWLFGNPFFRHFGGFVGSIFGYVFSIALLVILIGWTWWKSLILAVVLMLALGVFWRLWPLVQHKDK</sequence>
<name>H0FFJ6_9BURK</name>
<evidence type="ECO:0000256" key="1">
    <source>
        <dbReference type="SAM" id="Phobius"/>
    </source>
</evidence>
<dbReference type="RefSeq" id="WP_008168685.1">
    <property type="nucleotide sequence ID" value="NZ_AGUF01000090.1"/>
</dbReference>
<dbReference type="AlphaFoldDB" id="H0FFJ6"/>
<proteinExistence type="predicted"/>
<feature type="transmembrane region" description="Helical" evidence="1">
    <location>
        <begin position="57"/>
        <end position="80"/>
    </location>
</feature>
<keyword evidence="1" id="KW-0472">Membrane</keyword>
<accession>H0FFJ6</accession>
<keyword evidence="1" id="KW-1133">Transmembrane helix</keyword>
<keyword evidence="1" id="KW-0812">Transmembrane</keyword>
<dbReference type="Proteomes" id="UP000003113">
    <property type="component" value="Unassembled WGS sequence"/>
</dbReference>